<evidence type="ECO:0000259" key="6">
    <source>
        <dbReference type="Pfam" id="PF00999"/>
    </source>
</evidence>
<feature type="transmembrane region" description="Helical" evidence="5">
    <location>
        <begin position="39"/>
        <end position="57"/>
    </location>
</feature>
<accession>A0A6H1U211</accession>
<feature type="transmembrane region" description="Helical" evidence="5">
    <location>
        <begin position="12"/>
        <end position="30"/>
    </location>
</feature>
<feature type="transmembrane region" description="Helical" evidence="5">
    <location>
        <begin position="128"/>
        <end position="150"/>
    </location>
</feature>
<dbReference type="GO" id="GO:0015385">
    <property type="term" value="F:sodium:proton antiporter activity"/>
    <property type="evidence" value="ECO:0007669"/>
    <property type="project" value="InterPro"/>
</dbReference>
<dbReference type="GO" id="GO:0120029">
    <property type="term" value="P:proton export across plasma membrane"/>
    <property type="evidence" value="ECO:0007669"/>
    <property type="project" value="InterPro"/>
</dbReference>
<keyword evidence="8" id="KW-1185">Reference proteome</keyword>
<evidence type="ECO:0000256" key="1">
    <source>
        <dbReference type="ARBA" id="ARBA00004141"/>
    </source>
</evidence>
<dbReference type="Pfam" id="PF00999">
    <property type="entry name" value="Na_H_Exchanger"/>
    <property type="match status" value="1"/>
</dbReference>
<gene>
    <name evidence="7" type="ORF">HCG48_21785</name>
</gene>
<keyword evidence="4 5" id="KW-0472">Membrane</keyword>
<reference evidence="7 8" key="1">
    <citation type="submission" date="2020-04" db="EMBL/GenBank/DDBJ databases">
        <authorList>
            <person name="Basu S."/>
            <person name="Maruthanayagam V."/>
            <person name="Chakraborty S."/>
            <person name="Pramanik A."/>
            <person name="Mukherjee J."/>
            <person name="Brink B."/>
        </authorList>
    </citation>
    <scope>NUCLEOTIDE SEQUENCE [LARGE SCALE GENOMIC DNA]</scope>
    <source>
        <strain evidence="7 8">AP17</strain>
    </source>
</reference>
<name>A0A6H1U211_9CYAN</name>
<comment type="subcellular location">
    <subcellularLocation>
        <location evidence="1">Membrane</location>
        <topology evidence="1">Multi-pass membrane protein</topology>
    </subcellularLocation>
</comment>
<feature type="transmembrane region" description="Helical" evidence="5">
    <location>
        <begin position="171"/>
        <end position="191"/>
    </location>
</feature>
<feature type="transmembrane region" description="Helical" evidence="5">
    <location>
        <begin position="382"/>
        <end position="402"/>
    </location>
</feature>
<organism evidence="7 8">
    <name type="scientific">Oxynema aestuarii AP17</name>
    <dbReference type="NCBI Taxonomy" id="2064643"/>
    <lineage>
        <taxon>Bacteria</taxon>
        <taxon>Bacillati</taxon>
        <taxon>Cyanobacteriota</taxon>
        <taxon>Cyanophyceae</taxon>
        <taxon>Oscillatoriophycideae</taxon>
        <taxon>Oscillatoriales</taxon>
        <taxon>Oscillatoriaceae</taxon>
        <taxon>Oxynema</taxon>
        <taxon>Oxynema aestuarii</taxon>
    </lineage>
</organism>
<dbReference type="Proteomes" id="UP000500857">
    <property type="component" value="Chromosome"/>
</dbReference>
<feature type="transmembrane region" description="Helical" evidence="5">
    <location>
        <begin position="263"/>
        <end position="279"/>
    </location>
</feature>
<feature type="domain" description="Cation/H+ exchanger transmembrane" evidence="6">
    <location>
        <begin position="23"/>
        <end position="403"/>
    </location>
</feature>
<evidence type="ECO:0000256" key="4">
    <source>
        <dbReference type="ARBA" id="ARBA00023136"/>
    </source>
</evidence>
<dbReference type="GO" id="GO:0042391">
    <property type="term" value="P:regulation of membrane potential"/>
    <property type="evidence" value="ECO:0007669"/>
    <property type="project" value="InterPro"/>
</dbReference>
<dbReference type="RefSeq" id="WP_168571049.1">
    <property type="nucleotide sequence ID" value="NZ_CP051167.1"/>
</dbReference>
<feature type="transmembrane region" description="Helical" evidence="5">
    <location>
        <begin position="72"/>
        <end position="89"/>
    </location>
</feature>
<dbReference type="InterPro" id="IPR004712">
    <property type="entry name" value="Na+/H+_antiporter_fungi"/>
</dbReference>
<dbReference type="GO" id="GO:0036376">
    <property type="term" value="P:sodium ion export across plasma membrane"/>
    <property type="evidence" value="ECO:0007669"/>
    <property type="project" value="InterPro"/>
</dbReference>
<dbReference type="InterPro" id="IPR006153">
    <property type="entry name" value="Cation/H_exchanger_TM"/>
</dbReference>
<evidence type="ECO:0000256" key="3">
    <source>
        <dbReference type="ARBA" id="ARBA00022989"/>
    </source>
</evidence>
<keyword evidence="2 5" id="KW-0812">Transmembrane</keyword>
<sequence length="420" mass="45180">MDEFSGNELDIALTALGGLVLILGLLSGFLKERLLLSDPLVAVCIGILLGPSGLHLLDLGHWGNPQSILEQGARLAIAIQLMGVALRLPKGYLLRHWKAQAVLLGLVMPLSCVASAVLVYFILGLPLWVALLVGAIVTPTDPVVATAIVTGKVAERNLPDRLRHTLSAESAANDGLAYPLVFLPILLLTRSPGEALGQWFGEILLWEVGATVILGAVCGYLAGRLLLRAERQHTIDKPSFLAYTLALSLFVLGGIKLLNGDGILAVFVAGSTFSLVVSGSERSQEERVQEAVDRFFTLYVFVLFGLGLPWREWFDLGWSGAIAIGALLLLRRLPVLFLLKSCFPHSLQRNGDLLFMGWFGPMGVAAIFYAMLAIRETQTESIWAIVSAVVCASIVVHGISAIPGAKRYGQLHSPQVPPTE</sequence>
<dbReference type="Gene3D" id="1.20.1530.20">
    <property type="match status" value="1"/>
</dbReference>
<dbReference type="AlphaFoldDB" id="A0A6H1U211"/>
<evidence type="ECO:0000256" key="5">
    <source>
        <dbReference type="SAM" id="Phobius"/>
    </source>
</evidence>
<feature type="transmembrane region" description="Helical" evidence="5">
    <location>
        <begin position="351"/>
        <end position="370"/>
    </location>
</feature>
<protein>
    <submittedName>
        <fullName evidence="7">Sodium:proton antiporter</fullName>
    </submittedName>
</protein>
<dbReference type="PANTHER" id="PTHR31382">
    <property type="entry name" value="NA(+)/H(+) ANTIPORTER"/>
    <property type="match status" value="1"/>
</dbReference>
<keyword evidence="3 5" id="KW-1133">Transmembrane helix</keyword>
<evidence type="ECO:0000256" key="2">
    <source>
        <dbReference type="ARBA" id="ARBA00022692"/>
    </source>
</evidence>
<feature type="transmembrane region" description="Helical" evidence="5">
    <location>
        <begin position="101"/>
        <end position="122"/>
    </location>
</feature>
<feature type="transmembrane region" description="Helical" evidence="5">
    <location>
        <begin position="239"/>
        <end position="257"/>
    </location>
</feature>
<evidence type="ECO:0000313" key="7">
    <source>
        <dbReference type="EMBL" id="QIZ72902.1"/>
    </source>
</evidence>
<dbReference type="InterPro" id="IPR038770">
    <property type="entry name" value="Na+/solute_symporter_sf"/>
</dbReference>
<evidence type="ECO:0000313" key="8">
    <source>
        <dbReference type="Proteomes" id="UP000500857"/>
    </source>
</evidence>
<dbReference type="PANTHER" id="PTHR31382:SF1">
    <property type="entry name" value="SODIUM ION_PROTON EXCHANGER (EUROFUNG)"/>
    <property type="match status" value="1"/>
</dbReference>
<feature type="transmembrane region" description="Helical" evidence="5">
    <location>
        <begin position="203"/>
        <end position="227"/>
    </location>
</feature>
<dbReference type="KEGG" id="oxy:HCG48_21785"/>
<dbReference type="GO" id="GO:0005886">
    <property type="term" value="C:plasma membrane"/>
    <property type="evidence" value="ECO:0007669"/>
    <property type="project" value="InterPro"/>
</dbReference>
<feature type="transmembrane region" description="Helical" evidence="5">
    <location>
        <begin position="291"/>
        <end position="310"/>
    </location>
</feature>
<proteinExistence type="predicted"/>
<dbReference type="EMBL" id="CP051167">
    <property type="protein sequence ID" value="QIZ72902.1"/>
    <property type="molecule type" value="Genomic_DNA"/>
</dbReference>